<evidence type="ECO:0000313" key="1">
    <source>
        <dbReference type="EMBL" id="KAJ0090263.1"/>
    </source>
</evidence>
<sequence>MKHLLELEIHNPKHNHLLVAIQLSPLHWSIKLYSTTTILEC</sequence>
<evidence type="ECO:0000313" key="2">
    <source>
        <dbReference type="Proteomes" id="UP001164250"/>
    </source>
</evidence>
<accession>A0ACC1AUJ3</accession>
<reference evidence="2" key="1">
    <citation type="journal article" date="2023" name="G3 (Bethesda)">
        <title>Genome assembly and association tests identify interacting loci associated with vigor, precocity, and sex in interspecific pistachio rootstocks.</title>
        <authorList>
            <person name="Palmer W."/>
            <person name="Jacygrad E."/>
            <person name="Sagayaradj S."/>
            <person name="Cavanaugh K."/>
            <person name="Han R."/>
            <person name="Bertier L."/>
            <person name="Beede B."/>
            <person name="Kafkas S."/>
            <person name="Golino D."/>
            <person name="Preece J."/>
            <person name="Michelmore R."/>
        </authorList>
    </citation>
    <scope>NUCLEOTIDE SEQUENCE [LARGE SCALE GENOMIC DNA]</scope>
</reference>
<keyword evidence="2" id="KW-1185">Reference proteome</keyword>
<dbReference type="Proteomes" id="UP001164250">
    <property type="component" value="Chromosome 8"/>
</dbReference>
<gene>
    <name evidence="1" type="ORF">Patl1_14027</name>
</gene>
<organism evidence="1 2">
    <name type="scientific">Pistacia atlantica</name>
    <dbReference type="NCBI Taxonomy" id="434234"/>
    <lineage>
        <taxon>Eukaryota</taxon>
        <taxon>Viridiplantae</taxon>
        <taxon>Streptophyta</taxon>
        <taxon>Embryophyta</taxon>
        <taxon>Tracheophyta</taxon>
        <taxon>Spermatophyta</taxon>
        <taxon>Magnoliopsida</taxon>
        <taxon>eudicotyledons</taxon>
        <taxon>Gunneridae</taxon>
        <taxon>Pentapetalae</taxon>
        <taxon>rosids</taxon>
        <taxon>malvids</taxon>
        <taxon>Sapindales</taxon>
        <taxon>Anacardiaceae</taxon>
        <taxon>Pistacia</taxon>
    </lineage>
</organism>
<comment type="caution">
    <text evidence="1">The sequence shown here is derived from an EMBL/GenBank/DDBJ whole genome shotgun (WGS) entry which is preliminary data.</text>
</comment>
<dbReference type="EMBL" id="CM047904">
    <property type="protein sequence ID" value="KAJ0090263.1"/>
    <property type="molecule type" value="Genomic_DNA"/>
</dbReference>
<name>A0ACC1AUJ3_9ROSI</name>
<protein>
    <submittedName>
        <fullName evidence="1">Uncharacterized protein</fullName>
    </submittedName>
</protein>
<proteinExistence type="predicted"/>